<gene>
    <name evidence="10" type="ORF">IMCC3088_773</name>
</gene>
<comment type="caution">
    <text evidence="10">The sequence shown here is derived from an EMBL/GenBank/DDBJ whole genome shotgun (WGS) entry which is preliminary data.</text>
</comment>
<evidence type="ECO:0000256" key="7">
    <source>
        <dbReference type="ARBA" id="ARBA00033210"/>
    </source>
</evidence>
<sequence>MATFIAGDLQGCLKPLKCVLKQANFNDQHDRLWLVGDIVNRGPRSLKALRFVYERRDHVQVVLGNHDLHLLAVAHGVRKPSKGDTIDEILKAKDCDTLLGWLIQQPLMYTQSQVTMVHAGIAPNWSLEQAQGYANEVQAMLRSSKAPLFFESMYGNEPDYFDESQTGVIRLRSITNVFTRMRFCTASGRLDLTSKGPSPSASELPNPLTQTPEPVDAWFNHPHQIPENHRIVFGHWAALEGRCAAPHALALDTGCVWGGSLTLYELEQDRFFRCPCKNGKPLV</sequence>
<evidence type="ECO:0000256" key="4">
    <source>
        <dbReference type="ARBA" id="ARBA00022801"/>
    </source>
</evidence>
<dbReference type="EMBL" id="AEIG01000019">
    <property type="protein sequence ID" value="EGG30291.1"/>
    <property type="molecule type" value="Genomic_DNA"/>
</dbReference>
<dbReference type="InterPro" id="IPR004843">
    <property type="entry name" value="Calcineurin-like_PHP"/>
</dbReference>
<reference evidence="10 11" key="1">
    <citation type="journal article" date="2011" name="J. Bacteriol.">
        <title>Genome sequence of strain IMCC3088, a proteorhodopsin-containing marine bacterium belonging to the OM60/NOR5 clade.</title>
        <authorList>
            <person name="Jang Y."/>
            <person name="Oh H.M."/>
            <person name="Kang I."/>
            <person name="Lee K."/>
            <person name="Yang S.J."/>
            <person name="Cho J.C."/>
        </authorList>
    </citation>
    <scope>NUCLEOTIDE SEQUENCE [LARGE SCALE GENOMIC DNA]</scope>
    <source>
        <strain evidence="10 11">IMCC3088</strain>
    </source>
</reference>
<dbReference type="InterPro" id="IPR004617">
    <property type="entry name" value="ApaH"/>
</dbReference>
<comment type="function">
    <text evidence="1">Hydrolyzes diadenosine 5',5'''-P1,P4-tetraphosphate to yield ADP.</text>
</comment>
<dbReference type="NCBIfam" id="TIGR00668">
    <property type="entry name" value="apaH"/>
    <property type="match status" value="1"/>
</dbReference>
<dbReference type="RefSeq" id="WP_009575098.1">
    <property type="nucleotide sequence ID" value="NZ_AEIG01000019.1"/>
</dbReference>
<dbReference type="STRING" id="2518989.IMCC3088_773"/>
<dbReference type="Gene3D" id="3.60.21.10">
    <property type="match status" value="1"/>
</dbReference>
<evidence type="ECO:0000256" key="2">
    <source>
        <dbReference type="ARBA" id="ARBA00005419"/>
    </source>
</evidence>
<keyword evidence="11" id="KW-1185">Reference proteome</keyword>
<dbReference type="PIRSF" id="PIRSF000903">
    <property type="entry name" value="B5n-ttraPtase_sm"/>
    <property type="match status" value="1"/>
</dbReference>
<evidence type="ECO:0000256" key="6">
    <source>
        <dbReference type="ARBA" id="ARBA00032248"/>
    </source>
</evidence>
<name>F3L078_9GAMM</name>
<comment type="similarity">
    <text evidence="2">Belongs to the Ap4A hydrolase family.</text>
</comment>
<dbReference type="GO" id="GO:0008803">
    <property type="term" value="F:bis(5'-nucleosyl)-tetraphosphatase (symmetrical) activity"/>
    <property type="evidence" value="ECO:0007669"/>
    <property type="project" value="UniProtKB-EC"/>
</dbReference>
<evidence type="ECO:0000256" key="1">
    <source>
        <dbReference type="ARBA" id="ARBA00003413"/>
    </source>
</evidence>
<dbReference type="PANTHER" id="PTHR40942">
    <property type="match status" value="1"/>
</dbReference>
<dbReference type="eggNOG" id="COG0639">
    <property type="taxonomic scope" value="Bacteria"/>
</dbReference>
<dbReference type="EC" id="3.6.1.41" evidence="3"/>
<dbReference type="Pfam" id="PF00149">
    <property type="entry name" value="Metallophos"/>
    <property type="match status" value="1"/>
</dbReference>
<evidence type="ECO:0000256" key="3">
    <source>
        <dbReference type="ARBA" id="ARBA00012506"/>
    </source>
</evidence>
<dbReference type="OrthoDB" id="9807890at2"/>
<dbReference type="SUPFAM" id="SSF56300">
    <property type="entry name" value="Metallo-dependent phosphatases"/>
    <property type="match status" value="1"/>
</dbReference>
<evidence type="ECO:0000256" key="8">
    <source>
        <dbReference type="ARBA" id="ARBA00049417"/>
    </source>
</evidence>
<comment type="catalytic activity">
    <reaction evidence="8">
        <text>P(1),P(4)-bis(5'-adenosyl) tetraphosphate + H2O = 2 ADP + 2 H(+)</text>
        <dbReference type="Rhea" id="RHEA:24252"/>
        <dbReference type="ChEBI" id="CHEBI:15377"/>
        <dbReference type="ChEBI" id="CHEBI:15378"/>
        <dbReference type="ChEBI" id="CHEBI:58141"/>
        <dbReference type="ChEBI" id="CHEBI:456216"/>
        <dbReference type="EC" id="3.6.1.41"/>
    </reaction>
</comment>
<feature type="domain" description="Calcineurin-like phosphoesterase" evidence="9">
    <location>
        <begin position="4"/>
        <end position="129"/>
    </location>
</feature>
<keyword evidence="4" id="KW-0378">Hydrolase</keyword>
<dbReference type="Proteomes" id="UP000005615">
    <property type="component" value="Unassembled WGS sequence"/>
</dbReference>
<proteinExistence type="inferred from homology"/>
<evidence type="ECO:0000259" key="9">
    <source>
        <dbReference type="Pfam" id="PF00149"/>
    </source>
</evidence>
<evidence type="ECO:0000313" key="11">
    <source>
        <dbReference type="Proteomes" id="UP000005615"/>
    </source>
</evidence>
<dbReference type="CDD" id="cd07422">
    <property type="entry name" value="MPP_ApaH"/>
    <property type="match status" value="1"/>
</dbReference>
<accession>F3L078</accession>
<dbReference type="AlphaFoldDB" id="F3L078"/>
<dbReference type="PANTHER" id="PTHR40942:SF4">
    <property type="entry name" value="CYTOCHROME C5"/>
    <property type="match status" value="1"/>
</dbReference>
<protein>
    <recommendedName>
        <fullName evidence="3">bis(5'-nucleosyl)-tetraphosphatase (symmetrical)</fullName>
        <ecNumber evidence="3">3.6.1.41</ecNumber>
    </recommendedName>
    <alternativeName>
        <fullName evidence="6">Ap4A hydrolase</fullName>
    </alternativeName>
    <alternativeName>
        <fullName evidence="5">Diadenosine 5',5'''-P1,P4-tetraphosphate pyrophosphohydrolase</fullName>
    </alternativeName>
    <alternativeName>
        <fullName evidence="7">Diadenosine tetraphosphatase</fullName>
    </alternativeName>
</protein>
<organism evidence="10 11">
    <name type="scientific">Aequoribacter fuscus</name>
    <dbReference type="NCBI Taxonomy" id="2518989"/>
    <lineage>
        <taxon>Bacteria</taxon>
        <taxon>Pseudomonadati</taxon>
        <taxon>Pseudomonadota</taxon>
        <taxon>Gammaproteobacteria</taxon>
        <taxon>Cellvibrionales</taxon>
        <taxon>Halieaceae</taxon>
        <taxon>Aequoribacter</taxon>
    </lineage>
</organism>
<dbReference type="NCBIfam" id="NF001204">
    <property type="entry name" value="PRK00166.1"/>
    <property type="match status" value="1"/>
</dbReference>
<evidence type="ECO:0000313" key="10">
    <source>
        <dbReference type="EMBL" id="EGG30291.1"/>
    </source>
</evidence>
<evidence type="ECO:0000256" key="5">
    <source>
        <dbReference type="ARBA" id="ARBA00031248"/>
    </source>
</evidence>
<dbReference type="InterPro" id="IPR029052">
    <property type="entry name" value="Metallo-depent_PP-like"/>
</dbReference>